<protein>
    <submittedName>
        <fullName evidence="1">Uncharacterized protein</fullName>
    </submittedName>
</protein>
<organism evidence="1 2">
    <name type="scientific">Pseudonocardia oroxyli</name>
    <dbReference type="NCBI Taxonomy" id="366584"/>
    <lineage>
        <taxon>Bacteria</taxon>
        <taxon>Bacillati</taxon>
        <taxon>Actinomycetota</taxon>
        <taxon>Actinomycetes</taxon>
        <taxon>Pseudonocardiales</taxon>
        <taxon>Pseudonocardiaceae</taxon>
        <taxon>Pseudonocardia</taxon>
    </lineage>
</organism>
<evidence type="ECO:0000313" key="2">
    <source>
        <dbReference type="Proteomes" id="UP000198967"/>
    </source>
</evidence>
<dbReference type="Proteomes" id="UP000198967">
    <property type="component" value="Unassembled WGS sequence"/>
</dbReference>
<sequence>MFEPGSAILYMKVGTHAKEELSDIIERKQREIEDEGMAMWGYGGNTCHPTTMVQPFARTRATDEQPIVLAMQPMKSKHFADPVRADEYSQDGKIWTPVPQGINVLGSRYALCIRTLEQVDTKIHLAETKVAIGKSLGKAGSSYVKGRVDKACLEVTSEAVVDEDEGVPIGLIAELVDPYAVFLRNS</sequence>
<dbReference type="AlphaFoldDB" id="A0A1G7RK26"/>
<dbReference type="EMBL" id="FNBE01000009">
    <property type="protein sequence ID" value="SDG11111.1"/>
    <property type="molecule type" value="Genomic_DNA"/>
</dbReference>
<gene>
    <name evidence="1" type="ORF">SAMN05216377_10952</name>
</gene>
<keyword evidence="2" id="KW-1185">Reference proteome</keyword>
<accession>A0A1G7RK26</accession>
<reference evidence="1 2" key="1">
    <citation type="submission" date="2016-10" db="EMBL/GenBank/DDBJ databases">
        <authorList>
            <person name="de Groot N.N."/>
        </authorList>
    </citation>
    <scope>NUCLEOTIDE SEQUENCE [LARGE SCALE GENOMIC DNA]</scope>
    <source>
        <strain evidence="1 2">CGMCC 4.3143</strain>
    </source>
</reference>
<dbReference type="RefSeq" id="WP_218129830.1">
    <property type="nucleotide sequence ID" value="NZ_FNBE01000009.1"/>
</dbReference>
<name>A0A1G7RK26_PSEOR</name>
<evidence type="ECO:0000313" key="1">
    <source>
        <dbReference type="EMBL" id="SDG11111.1"/>
    </source>
</evidence>
<proteinExistence type="predicted"/>